<keyword evidence="2" id="KW-1185">Reference proteome</keyword>
<evidence type="ECO:0000313" key="1">
    <source>
        <dbReference type="EMBL" id="BEH01409.1"/>
    </source>
</evidence>
<dbReference type="AlphaFoldDB" id="A0AAN0MFH7"/>
<dbReference type="KEGG" id="broo:brsh051_06900"/>
<organism evidence="1 2">
    <name type="scientific">Brooklawnia propionicigenes</name>
    <dbReference type="NCBI Taxonomy" id="3041175"/>
    <lineage>
        <taxon>Bacteria</taxon>
        <taxon>Bacillati</taxon>
        <taxon>Actinomycetota</taxon>
        <taxon>Actinomycetes</taxon>
        <taxon>Propionibacteriales</taxon>
        <taxon>Propionibacteriaceae</taxon>
        <taxon>Brooklawnia</taxon>
    </lineage>
</organism>
<gene>
    <name evidence="1" type="ORF">brsh051_06900</name>
</gene>
<reference evidence="1" key="1">
    <citation type="journal article" date="2024" name="Int. J. Syst. Evol. Microbiol.">
        <title>Brooklawnia propionicigenes sp. nov., a facultatively anaerobic, propionate-producing bacterium isolated from a methanogenic reactor treating waste from cattle farms.</title>
        <authorList>
            <person name="Akita Y."/>
            <person name="Ueki A."/>
            <person name="Tonouchi A."/>
            <person name="Sugawara Y."/>
            <person name="Honma S."/>
            <person name="Kaku N."/>
            <person name="Ueki K."/>
        </authorList>
    </citation>
    <scope>NUCLEOTIDE SEQUENCE</scope>
    <source>
        <strain evidence="1">SH051</strain>
    </source>
</reference>
<dbReference type="EMBL" id="AP028056">
    <property type="protein sequence ID" value="BEH01409.1"/>
    <property type="molecule type" value="Genomic_DNA"/>
</dbReference>
<name>A0AAN0MFH7_9ACTN</name>
<sequence length="99" mass="10780">MNRAVSILLQLESADSVAKDALAMRCGVAARTISTDVAQLNNSLGTAASIRFSDGRYRLLIVDADAYRRVRDRLAIVQESFNDPQWRAAYISSPGCCTA</sequence>
<evidence type="ECO:0000313" key="2">
    <source>
        <dbReference type="Proteomes" id="UP001431656"/>
    </source>
</evidence>
<protein>
    <submittedName>
        <fullName evidence="1">Uncharacterized protein</fullName>
    </submittedName>
</protein>
<dbReference type="Proteomes" id="UP001431656">
    <property type="component" value="Chromosome"/>
</dbReference>
<accession>A0AAN0MFH7</accession>
<proteinExistence type="predicted"/>
<dbReference type="RefSeq" id="WP_286267601.1">
    <property type="nucleotide sequence ID" value="NZ_AP028056.1"/>
</dbReference>